<feature type="region of interest" description="Disordered" evidence="1">
    <location>
        <begin position="23"/>
        <end position="57"/>
    </location>
</feature>
<dbReference type="EMBL" id="VCAU01000057">
    <property type="protein sequence ID" value="KAF9887723.1"/>
    <property type="molecule type" value="Genomic_DNA"/>
</dbReference>
<protein>
    <submittedName>
        <fullName evidence="2">Endonuclease III-like protein 1</fullName>
    </submittedName>
</protein>
<dbReference type="Proteomes" id="UP001194746">
    <property type="component" value="Unassembled WGS sequence"/>
</dbReference>
<comment type="caution">
    <text evidence="2">The sequence shown here is derived from an EMBL/GenBank/DDBJ whole genome shotgun (WGS) entry which is preliminary data.</text>
</comment>
<name>A0AAD4CK65_ASPNN</name>
<evidence type="ECO:0000313" key="2">
    <source>
        <dbReference type="EMBL" id="KAF9887723.1"/>
    </source>
</evidence>
<dbReference type="GO" id="GO:0004519">
    <property type="term" value="F:endonuclease activity"/>
    <property type="evidence" value="ECO:0007669"/>
    <property type="project" value="UniProtKB-KW"/>
</dbReference>
<dbReference type="InterPro" id="IPR038883">
    <property type="entry name" value="AN11006-like"/>
</dbReference>
<dbReference type="PANTHER" id="PTHR42085:SF6">
    <property type="entry name" value="F-BOX DOMAIN-CONTAINING PROTEIN"/>
    <property type="match status" value="1"/>
</dbReference>
<organism evidence="2 3">
    <name type="scientific">Aspergillus nanangensis</name>
    <dbReference type="NCBI Taxonomy" id="2582783"/>
    <lineage>
        <taxon>Eukaryota</taxon>
        <taxon>Fungi</taxon>
        <taxon>Dikarya</taxon>
        <taxon>Ascomycota</taxon>
        <taxon>Pezizomycotina</taxon>
        <taxon>Eurotiomycetes</taxon>
        <taxon>Eurotiomycetidae</taxon>
        <taxon>Eurotiales</taxon>
        <taxon>Aspergillaceae</taxon>
        <taxon>Aspergillus</taxon>
        <taxon>Aspergillus subgen. Circumdati</taxon>
    </lineage>
</organism>
<evidence type="ECO:0000256" key="1">
    <source>
        <dbReference type="SAM" id="MobiDB-lite"/>
    </source>
</evidence>
<dbReference type="PANTHER" id="PTHR42085">
    <property type="entry name" value="F-BOX DOMAIN-CONTAINING PROTEIN"/>
    <property type="match status" value="1"/>
</dbReference>
<reference evidence="2" key="2">
    <citation type="submission" date="2020-02" db="EMBL/GenBank/DDBJ databases">
        <authorList>
            <person name="Gilchrist C.L.M."/>
            <person name="Chooi Y.-H."/>
        </authorList>
    </citation>
    <scope>NUCLEOTIDE SEQUENCE</scope>
    <source>
        <strain evidence="2">MST-FP2251</strain>
    </source>
</reference>
<gene>
    <name evidence="2" type="primary">NTHL1_2</name>
    <name evidence="2" type="ORF">FE257_009676</name>
</gene>
<dbReference type="AlphaFoldDB" id="A0AAD4CK65"/>
<evidence type="ECO:0000313" key="3">
    <source>
        <dbReference type="Proteomes" id="UP001194746"/>
    </source>
</evidence>
<keyword evidence="2" id="KW-0540">Nuclease</keyword>
<reference evidence="2" key="1">
    <citation type="journal article" date="2019" name="Beilstein J. Org. Chem.">
        <title>Nanangenines: drimane sesquiterpenoids as the dominant metabolite cohort of a novel Australian fungus, Aspergillus nanangensis.</title>
        <authorList>
            <person name="Lacey H.J."/>
            <person name="Gilchrist C.L.M."/>
            <person name="Crombie A."/>
            <person name="Kalaitzis J.A."/>
            <person name="Vuong D."/>
            <person name="Rutledge P.J."/>
            <person name="Turner P."/>
            <person name="Pitt J.I."/>
            <person name="Lacey E."/>
            <person name="Chooi Y.H."/>
            <person name="Piggott A.M."/>
        </authorList>
    </citation>
    <scope>NUCLEOTIDE SEQUENCE</scope>
    <source>
        <strain evidence="2">MST-FP2251</strain>
    </source>
</reference>
<keyword evidence="2" id="KW-0378">Hydrolase</keyword>
<accession>A0AAD4CK65</accession>
<keyword evidence="3" id="KW-1185">Reference proteome</keyword>
<feature type="compositionally biased region" description="Low complexity" evidence="1">
    <location>
        <begin position="36"/>
        <end position="57"/>
    </location>
</feature>
<proteinExistence type="predicted"/>
<keyword evidence="2" id="KW-0255">Endonuclease</keyword>
<sequence length="573" mass="65255">MDDLSVTDVDAFFEWDTMDVYPHPDNPPENPAFADGNGSTTTAANTTPPWSPSSQSTPVVYNSQSNFLDLPYEIKVRILGYAGLLRPSVIDISAEKARVKDALARCLDQQIRNMRNGSGTSSQDPAIPTNLFLTNRVLREEVGRLFFALNKFSLSVFTKSDFKSFNDSFEWGFEGMRHLHLNLGPKDQRYLKLGVGVHRAVMNTWGSFCNVATQSMPNLTNFTLKCKVKDSAVAAAIFAGMDGFPKLSHCAIQLNHLSHEDMVRQNIPHQDLIRQTKQATLKATSRTADQSFPFFSLPKELQAKILEYALVDRSDPFVVVDRQEPFVPNDTSCRHLVKGVVGLLDRKRYRTGLDPHFACCGTCSPTGDTCFCPTNQAAFSTSCTCFTPPTPYFLVSREFYETARWVFFSKNTFALLDNGPESMMRAINCIPTDSFKMMRKLVFRFPLENHVSRNDVHVEDPTNPSWLMLRRFIREHFDLPRLSLFFIDYGGYNLLTMTTGGHRKSVMRRLSKSFKDMRGLRDYRVFLGQDRNYEKEAERIVLRLPREDQRPQLPSLPYIGQRHLEKATLDLPL</sequence>